<dbReference type="Gene3D" id="3.30.420.610">
    <property type="entry name" value="LOTUS domain-like"/>
    <property type="match status" value="1"/>
</dbReference>
<evidence type="ECO:0000313" key="2">
    <source>
        <dbReference type="EMBL" id="MDT0681426.1"/>
    </source>
</evidence>
<keyword evidence="3" id="KW-1185">Reference proteome</keyword>
<evidence type="ECO:0000313" key="3">
    <source>
        <dbReference type="Proteomes" id="UP001265259"/>
    </source>
</evidence>
<comment type="caution">
    <text evidence="2">The sequence shown here is derived from an EMBL/GenBank/DDBJ whole genome shotgun (WGS) entry which is preliminary data.</text>
</comment>
<accession>A0ABU3DCJ3</accession>
<reference evidence="2 3" key="1">
    <citation type="submission" date="2023-09" db="EMBL/GenBank/DDBJ databases">
        <authorList>
            <person name="Rey-Velasco X."/>
        </authorList>
    </citation>
    <scope>NUCLEOTIDE SEQUENCE [LARGE SCALE GENOMIC DNA]</scope>
    <source>
        <strain evidence="2 3">F158</strain>
    </source>
</reference>
<dbReference type="CDD" id="cd10146">
    <property type="entry name" value="LabA_like_C"/>
    <property type="match status" value="1"/>
</dbReference>
<evidence type="ECO:0000259" key="1">
    <source>
        <dbReference type="PROSITE" id="PS51644"/>
    </source>
</evidence>
<dbReference type="Gene3D" id="3.40.50.1010">
    <property type="entry name" value="5'-nuclease"/>
    <property type="match status" value="1"/>
</dbReference>
<sequence>MAEDRPLLAVLIDADNTSPKHAGAIFDEIATLGEASVRRCYGDFSSQQMSGWNRVQADHGLVPHHSPANTVGKNSSDISLVIDAMDLMHTGRFDGFVVVSSDSDFTRLASRIREQGLDVYGIGQKKTPDAFRKACRRFIFLENIGALPDTPDKREQEKASETRPATDARDLFLRAMDGIEQDDDWYQLGQLGQFIMAANPDFDVRTYGKKKLSDLVQAIKLFETRRGTNNQLLVRRID</sequence>
<feature type="domain" description="HTH OST-type" evidence="1">
    <location>
        <begin position="164"/>
        <end position="238"/>
    </location>
</feature>
<name>A0ABU3DCJ3_9RHOB</name>
<dbReference type="InterPro" id="IPR025605">
    <property type="entry name" value="OST-HTH/LOTUS_dom"/>
</dbReference>
<proteinExistence type="predicted"/>
<gene>
    <name evidence="2" type="ORF">RM543_01920</name>
</gene>
<dbReference type="CDD" id="cd11297">
    <property type="entry name" value="PIN_LabA-like_N_1"/>
    <property type="match status" value="1"/>
</dbReference>
<organism evidence="2 3">
    <name type="scientific">Tropicimonas omnivorans</name>
    <dbReference type="NCBI Taxonomy" id="3075590"/>
    <lineage>
        <taxon>Bacteria</taxon>
        <taxon>Pseudomonadati</taxon>
        <taxon>Pseudomonadota</taxon>
        <taxon>Alphaproteobacteria</taxon>
        <taxon>Rhodobacterales</taxon>
        <taxon>Roseobacteraceae</taxon>
        <taxon>Tropicimonas</taxon>
    </lineage>
</organism>
<dbReference type="EMBL" id="JAVRHL010000001">
    <property type="protein sequence ID" value="MDT0681426.1"/>
    <property type="molecule type" value="Genomic_DNA"/>
</dbReference>
<dbReference type="Pfam" id="PF12872">
    <property type="entry name" value="OST-HTH"/>
    <property type="match status" value="1"/>
</dbReference>
<dbReference type="Proteomes" id="UP001265259">
    <property type="component" value="Unassembled WGS sequence"/>
</dbReference>
<dbReference type="PANTHER" id="PTHR35811:SF1">
    <property type="entry name" value="HTH OST-TYPE DOMAIN-CONTAINING PROTEIN"/>
    <property type="match status" value="1"/>
</dbReference>
<dbReference type="RefSeq" id="WP_311689096.1">
    <property type="nucleotide sequence ID" value="NZ_JAVRHL010000001.1"/>
</dbReference>
<dbReference type="PANTHER" id="PTHR35811">
    <property type="entry name" value="SLR1870 PROTEIN"/>
    <property type="match status" value="1"/>
</dbReference>
<dbReference type="InterPro" id="IPR021139">
    <property type="entry name" value="NYN"/>
</dbReference>
<dbReference type="PROSITE" id="PS51644">
    <property type="entry name" value="HTH_OST"/>
    <property type="match status" value="1"/>
</dbReference>
<dbReference type="Pfam" id="PF01936">
    <property type="entry name" value="NYN"/>
    <property type="match status" value="1"/>
</dbReference>
<dbReference type="InterPro" id="IPR041966">
    <property type="entry name" value="LOTUS-like"/>
</dbReference>
<protein>
    <submittedName>
        <fullName evidence="2">NYN domain-containing protein</fullName>
    </submittedName>
</protein>